<dbReference type="InterPro" id="IPR035985">
    <property type="entry name" value="Ubiquitin-activating_enz"/>
</dbReference>
<dbReference type="GO" id="GO:0016779">
    <property type="term" value="F:nucleotidyltransferase activity"/>
    <property type="evidence" value="ECO:0007669"/>
    <property type="project" value="UniProtKB-KW"/>
</dbReference>
<reference evidence="2 3" key="1">
    <citation type="journal article" date="2019" name="Front. Microbiol.">
        <title>Thermoanaerosceptrum fracticalcis gen. nov. sp. nov., a Novel Fumarate-Fermenting Microorganism From a Deep Fractured Carbonate Aquifer of the US Great Basin.</title>
        <authorList>
            <person name="Hamilton-Brehm S.D."/>
            <person name="Stewart L.E."/>
            <person name="Zavarin M."/>
            <person name="Caldwell M."/>
            <person name="Lawson P.A."/>
            <person name="Onstott T.C."/>
            <person name="Grzymski J."/>
            <person name="Neveux I."/>
            <person name="Lollar B.S."/>
            <person name="Russell C.E."/>
            <person name="Moser D.P."/>
        </authorList>
    </citation>
    <scope>NUCLEOTIDE SEQUENCE [LARGE SCALE GENOMIC DNA]</scope>
    <source>
        <strain evidence="2 3">DRI-13</strain>
    </source>
</reference>
<dbReference type="EMBL" id="CP045798">
    <property type="protein sequence ID" value="QNB48141.1"/>
    <property type="molecule type" value="Genomic_DNA"/>
</dbReference>
<evidence type="ECO:0000313" key="2">
    <source>
        <dbReference type="EMBL" id="QNB48141.1"/>
    </source>
</evidence>
<dbReference type="InterPro" id="IPR045886">
    <property type="entry name" value="ThiF/MoeB/HesA"/>
</dbReference>
<dbReference type="Gene3D" id="3.40.50.720">
    <property type="entry name" value="NAD(P)-binding Rossmann-like Domain"/>
    <property type="match status" value="1"/>
</dbReference>
<keyword evidence="3" id="KW-1185">Reference proteome</keyword>
<dbReference type="GO" id="GO:0061503">
    <property type="term" value="F:tRNA threonylcarbamoyladenosine dehydratase"/>
    <property type="evidence" value="ECO:0007669"/>
    <property type="project" value="TreeGrafter"/>
</dbReference>
<dbReference type="NCBIfam" id="TIGR02354">
    <property type="entry name" value="thiF_fam2"/>
    <property type="match status" value="1"/>
</dbReference>
<sequence>MNIFEHALTAYLGPDNLALIQRYHVGIAGAGGLGSNCAFNLVRSGFKRFTLVDFDRVEISNLNRQFYFLDQVGQYKVEALKNNLLRINPDLEITAHVVRVDTTNVLSLFSSCDIIVEAFDKVEAKTLLVETFLSSEKLLVAASGLAGWGNSDEIKTRKIKESFYLVGDGKRDVAEGHPPLSPRVNIAAAKEADLVLAWVLGKIRCEKGGSLCEKC</sequence>
<accession>A0A7G6E7T7</accession>
<gene>
    <name evidence="2" type="primary">thiF</name>
    <name evidence="2" type="ORF">BR63_18830</name>
</gene>
<dbReference type="Proteomes" id="UP000515847">
    <property type="component" value="Chromosome"/>
</dbReference>
<dbReference type="KEGG" id="tfr:BR63_18830"/>
<dbReference type="InterPro" id="IPR012729">
    <property type="entry name" value="ThiF_fam2"/>
</dbReference>
<name>A0A7G6E7T7_THEFR</name>
<evidence type="ECO:0000259" key="1">
    <source>
        <dbReference type="Pfam" id="PF00899"/>
    </source>
</evidence>
<dbReference type="OrthoDB" id="9804286at2"/>
<dbReference type="PANTHER" id="PTHR43267:SF3">
    <property type="entry name" value="THIF PROTEIN"/>
    <property type="match status" value="1"/>
</dbReference>
<evidence type="ECO:0000313" key="3">
    <source>
        <dbReference type="Proteomes" id="UP000515847"/>
    </source>
</evidence>
<protein>
    <submittedName>
        <fullName evidence="2">Sulfur carrier protein ThiS adenylyltransferase ThiF</fullName>
    </submittedName>
</protein>
<dbReference type="GO" id="GO:0061504">
    <property type="term" value="P:cyclic threonylcarbamoyladenosine biosynthetic process"/>
    <property type="evidence" value="ECO:0007669"/>
    <property type="project" value="TreeGrafter"/>
</dbReference>
<dbReference type="NCBIfam" id="NF006395">
    <property type="entry name" value="PRK08644.1"/>
    <property type="match status" value="1"/>
</dbReference>
<keyword evidence="2" id="KW-0808">Transferase</keyword>
<proteinExistence type="predicted"/>
<dbReference type="SUPFAM" id="SSF69572">
    <property type="entry name" value="Activating enzymes of the ubiquitin-like proteins"/>
    <property type="match status" value="1"/>
</dbReference>
<dbReference type="PANTHER" id="PTHR43267">
    <property type="entry name" value="TRNA THREONYLCARBAMOYLADENOSINE DEHYDRATASE"/>
    <property type="match status" value="1"/>
</dbReference>
<dbReference type="RefSeq" id="WP_034420812.1">
    <property type="nucleotide sequence ID" value="NZ_CP045798.1"/>
</dbReference>
<feature type="domain" description="THIF-type NAD/FAD binding fold" evidence="1">
    <location>
        <begin position="11"/>
        <end position="151"/>
    </location>
</feature>
<dbReference type="Pfam" id="PF00899">
    <property type="entry name" value="ThiF"/>
    <property type="match status" value="1"/>
</dbReference>
<dbReference type="AlphaFoldDB" id="A0A7G6E7T7"/>
<dbReference type="GO" id="GO:0008641">
    <property type="term" value="F:ubiquitin-like modifier activating enzyme activity"/>
    <property type="evidence" value="ECO:0007669"/>
    <property type="project" value="InterPro"/>
</dbReference>
<keyword evidence="2" id="KW-0548">Nucleotidyltransferase</keyword>
<dbReference type="InterPro" id="IPR000594">
    <property type="entry name" value="ThiF_NAD_FAD-bd"/>
</dbReference>
<organism evidence="2 3">
    <name type="scientific">Thermanaerosceptrum fracticalcis</name>
    <dbReference type="NCBI Taxonomy" id="1712410"/>
    <lineage>
        <taxon>Bacteria</taxon>
        <taxon>Bacillati</taxon>
        <taxon>Bacillota</taxon>
        <taxon>Clostridia</taxon>
        <taxon>Eubacteriales</taxon>
        <taxon>Peptococcaceae</taxon>
        <taxon>Thermanaerosceptrum</taxon>
    </lineage>
</organism>
<dbReference type="CDD" id="cd01487">
    <property type="entry name" value="E1_ThiF_like"/>
    <property type="match status" value="1"/>
</dbReference>